<organism evidence="1 4">
    <name type="scientific">Sporolactobacillus terrae</name>
    <dbReference type="NCBI Taxonomy" id="269673"/>
    <lineage>
        <taxon>Bacteria</taxon>
        <taxon>Bacillati</taxon>
        <taxon>Bacillota</taxon>
        <taxon>Bacilli</taxon>
        <taxon>Bacillales</taxon>
        <taxon>Sporolactobacillaceae</taxon>
        <taxon>Sporolactobacillus</taxon>
    </lineage>
</organism>
<dbReference type="AlphaFoldDB" id="A0A410DAE3"/>
<evidence type="ECO:0000313" key="2">
    <source>
        <dbReference type="EMBL" id="QAA23054.1"/>
    </source>
</evidence>
<dbReference type="RefSeq" id="WP_128166899.1">
    <property type="nucleotide sequence ID" value="NZ_AP021853.1"/>
</dbReference>
<evidence type="ECO:0008006" key="5">
    <source>
        <dbReference type="Google" id="ProtNLM"/>
    </source>
</evidence>
<gene>
    <name evidence="2" type="ORF">C0674_10675</name>
    <name evidence="1" type="ORF">St703_21690</name>
</gene>
<reference evidence="2 3" key="1">
    <citation type="submission" date="2018-01" db="EMBL/GenBank/DDBJ databases">
        <title>Complete genome sequencing of Sporolactobacillus terrae DLG3.</title>
        <authorList>
            <person name="Nam Y.-D."/>
            <person name="Kang J."/>
            <person name="Chung W.-H."/>
        </authorList>
    </citation>
    <scope>NUCLEOTIDE SEQUENCE [LARGE SCALE GENOMIC DNA]</scope>
    <source>
        <strain evidence="2 3">DLG3</strain>
    </source>
</reference>
<dbReference type="EMBL" id="AP021853">
    <property type="protein sequence ID" value="BBN99464.1"/>
    <property type="molecule type" value="Genomic_DNA"/>
</dbReference>
<dbReference type="Proteomes" id="UP000285882">
    <property type="component" value="Chromosome"/>
</dbReference>
<keyword evidence="3" id="KW-1185">Reference proteome</keyword>
<evidence type="ECO:0000313" key="3">
    <source>
        <dbReference type="Proteomes" id="UP000285882"/>
    </source>
</evidence>
<dbReference type="STRING" id="1449983.GCA_000647835_00378"/>
<dbReference type="EMBL" id="CP025688">
    <property type="protein sequence ID" value="QAA23054.1"/>
    <property type="molecule type" value="Genomic_DNA"/>
</dbReference>
<dbReference type="Proteomes" id="UP000326951">
    <property type="component" value="Chromosome"/>
</dbReference>
<evidence type="ECO:0000313" key="1">
    <source>
        <dbReference type="EMBL" id="BBN99464.1"/>
    </source>
</evidence>
<name>A0A410DAE3_9BACL</name>
<evidence type="ECO:0000313" key="4">
    <source>
        <dbReference type="Proteomes" id="UP000326951"/>
    </source>
</evidence>
<sequence>MAQLIKINQCISRYQLNFLGYANRYPWLKKRRQAEWKLRQQGALADIAEESHGFDDWLFAKQLLWASRTAEAYSPYPDQLLQTVWLRRMLKGINDVSFLMYQPVLLTKSGPVQLDSILLMNDRICCIHPLLGAAGDVFQPMEQRRWQQITNGARQTLVNPLIALRRTKAVISAFLRNQGMAELHVQGMVYAPQAYIEKVPAESEIVFVDRRNEREWFQRADQHSLLLKREQVACAEALLNASETFAEPRTS</sequence>
<reference evidence="1 4" key="2">
    <citation type="submission" date="2019-09" db="EMBL/GenBank/DDBJ databases">
        <title>Complete genome sequence of Sporolactobacillus terrae 70-3.</title>
        <authorList>
            <person name="Tanaka N."/>
            <person name="Shiwa Y."/>
            <person name="Fujita N."/>
            <person name="Tanasupawat S."/>
        </authorList>
    </citation>
    <scope>NUCLEOTIDE SEQUENCE [LARGE SCALE GENOMIC DNA]</scope>
    <source>
        <strain evidence="1 4">70-3</strain>
    </source>
</reference>
<accession>A0A410DAE3</accession>
<proteinExistence type="predicted"/>
<protein>
    <recommendedName>
        <fullName evidence="5">NERD domain-containing protein</fullName>
    </recommendedName>
</protein>